<dbReference type="GO" id="GO:0046872">
    <property type="term" value="F:metal ion binding"/>
    <property type="evidence" value="ECO:0007669"/>
    <property type="project" value="UniProtKB-KW"/>
</dbReference>
<evidence type="ECO:0000313" key="3">
    <source>
        <dbReference type="EMBL" id="SEJ93921.1"/>
    </source>
</evidence>
<dbReference type="AlphaFoldDB" id="A0AAQ1GHW0"/>
<name>A0AAQ1GHW0_9BURK</name>
<dbReference type="SUPFAM" id="SSF53800">
    <property type="entry name" value="Chelatase"/>
    <property type="match status" value="1"/>
</dbReference>
<reference evidence="3 4" key="1">
    <citation type="submission" date="2016-10" db="EMBL/GenBank/DDBJ databases">
        <authorList>
            <person name="Varghese N."/>
            <person name="Submissions S."/>
        </authorList>
    </citation>
    <scope>NUCLEOTIDE SEQUENCE [LARGE SCALE GENOMIC DNA]</scope>
    <source>
        <strain evidence="3 4">LMG 22274</strain>
    </source>
</reference>
<evidence type="ECO:0000256" key="1">
    <source>
        <dbReference type="ARBA" id="ARBA00022723"/>
    </source>
</evidence>
<evidence type="ECO:0000256" key="2">
    <source>
        <dbReference type="ARBA" id="ARBA00023239"/>
    </source>
</evidence>
<dbReference type="Gene3D" id="3.40.50.1400">
    <property type="match status" value="1"/>
</dbReference>
<dbReference type="Pfam" id="PF01903">
    <property type="entry name" value="CbiX"/>
    <property type="match status" value="1"/>
</dbReference>
<dbReference type="InterPro" id="IPR002762">
    <property type="entry name" value="CbiX-like"/>
</dbReference>
<gene>
    <name evidence="3" type="ORF">SAMN05216550_11160</name>
</gene>
<keyword evidence="2" id="KW-0456">Lyase</keyword>
<dbReference type="EMBL" id="FNZM01000011">
    <property type="protein sequence ID" value="SEJ93921.1"/>
    <property type="molecule type" value="Genomic_DNA"/>
</dbReference>
<proteinExistence type="predicted"/>
<comment type="caution">
    <text evidence="3">The sequence shown here is derived from an EMBL/GenBank/DDBJ whole genome shotgun (WGS) entry which is preliminary data.</text>
</comment>
<dbReference type="GO" id="GO:0016829">
    <property type="term" value="F:lyase activity"/>
    <property type="evidence" value="ECO:0007669"/>
    <property type="project" value="UniProtKB-KW"/>
</dbReference>
<dbReference type="PANTHER" id="PTHR33542">
    <property type="entry name" value="SIROHYDROCHLORIN FERROCHELATASE, CHLOROPLASTIC"/>
    <property type="match status" value="1"/>
</dbReference>
<evidence type="ECO:0000313" key="4">
    <source>
        <dbReference type="Proteomes" id="UP000183529"/>
    </source>
</evidence>
<dbReference type="RefSeq" id="WP_074984670.1">
    <property type="nucleotide sequence ID" value="NZ_CADFGN010000011.1"/>
</dbReference>
<dbReference type="InterPro" id="IPR050963">
    <property type="entry name" value="Sirohydro_Cobaltochel/CbiX"/>
</dbReference>
<dbReference type="Proteomes" id="UP000183529">
    <property type="component" value="Unassembled WGS sequence"/>
</dbReference>
<dbReference type="PANTHER" id="PTHR33542:SF3">
    <property type="entry name" value="SIROHYDROCHLORIN FERROCHELATASE, CHLOROPLASTIC"/>
    <property type="match status" value="1"/>
</dbReference>
<keyword evidence="1" id="KW-0479">Metal-binding</keyword>
<organism evidence="3 4">
    <name type="scientific">Paraburkholderia tropica</name>
    <dbReference type="NCBI Taxonomy" id="92647"/>
    <lineage>
        <taxon>Bacteria</taxon>
        <taxon>Pseudomonadati</taxon>
        <taxon>Pseudomonadota</taxon>
        <taxon>Betaproteobacteria</taxon>
        <taxon>Burkholderiales</taxon>
        <taxon>Burkholderiaceae</taxon>
        <taxon>Paraburkholderia</taxon>
    </lineage>
</organism>
<protein>
    <submittedName>
        <fullName evidence="3">Sirohydrochlorin cobaltochelatase</fullName>
    </submittedName>
</protein>
<dbReference type="CDD" id="cd03416">
    <property type="entry name" value="CbiX_SirB_N"/>
    <property type="match status" value="1"/>
</dbReference>
<accession>A0AAQ1GHW0</accession>
<sequence>MSTHGMILFGHGARDARWKEPFTRLAAKLAAARTNDTADNDGGPVALAFLELMEPSLPDAIAAQAAQGCTVITVVPVFFGQGGHIRRDLPALIAQCQADHPDVQIRCATAVGEDDAVLDAIVGYCLTHASQHASPGDA</sequence>